<dbReference type="RefSeq" id="WP_413779409.1">
    <property type="nucleotide sequence ID" value="NZ_JAUOZS010000001.1"/>
</dbReference>
<dbReference type="PANTHER" id="PTHR32494">
    <property type="entry name" value="ALLANTOATE DEIMINASE-RELATED"/>
    <property type="match status" value="1"/>
</dbReference>
<evidence type="ECO:0000256" key="4">
    <source>
        <dbReference type="ARBA" id="ARBA00022723"/>
    </source>
</evidence>
<evidence type="ECO:0000256" key="3">
    <source>
        <dbReference type="ARBA" id="ARBA00011738"/>
    </source>
</evidence>
<dbReference type="Gene3D" id="3.40.630.10">
    <property type="entry name" value="Zn peptidases"/>
    <property type="match status" value="1"/>
</dbReference>
<protein>
    <submittedName>
        <fullName evidence="8">Zn-dependent hydrolase</fullName>
    </submittedName>
</protein>
<evidence type="ECO:0000256" key="1">
    <source>
        <dbReference type="ARBA" id="ARBA00001936"/>
    </source>
</evidence>
<accession>A0ABU3NVQ2</accession>
<proteinExistence type="inferred from homology"/>
<reference evidence="8 9" key="1">
    <citation type="submission" date="2023-07" db="EMBL/GenBank/DDBJ databases">
        <title>The novel representative of Negativicutes class, Anaeroselena agilis gen. nov. sp. nov.</title>
        <authorList>
            <person name="Prokofeva M.I."/>
            <person name="Elcheninov A.G."/>
            <person name="Klyukina A."/>
            <person name="Kublanov I.V."/>
            <person name="Frolov E.N."/>
            <person name="Podosokorskaya O.A."/>
        </authorList>
    </citation>
    <scope>NUCLEOTIDE SEQUENCE [LARGE SCALE GENOMIC DNA]</scope>
    <source>
        <strain evidence="8 9">4137-cl</strain>
    </source>
</reference>
<keyword evidence="5 8" id="KW-0378">Hydrolase</keyword>
<dbReference type="NCBIfam" id="TIGR01879">
    <property type="entry name" value="hydantase"/>
    <property type="match status" value="1"/>
</dbReference>
<evidence type="ECO:0000256" key="2">
    <source>
        <dbReference type="ARBA" id="ARBA00006153"/>
    </source>
</evidence>
<dbReference type="CDD" id="cd03884">
    <property type="entry name" value="M20_bAS"/>
    <property type="match status" value="1"/>
</dbReference>
<dbReference type="Gene3D" id="3.30.70.360">
    <property type="match status" value="1"/>
</dbReference>
<comment type="subunit">
    <text evidence="3">Homodimer.</text>
</comment>
<gene>
    <name evidence="8" type="ORF">Q4T40_06470</name>
</gene>
<dbReference type="Pfam" id="PF07687">
    <property type="entry name" value="M20_dimer"/>
    <property type="match status" value="1"/>
</dbReference>
<name>A0ABU3NVQ2_9FIRM</name>
<evidence type="ECO:0000313" key="8">
    <source>
        <dbReference type="EMBL" id="MDT8900877.1"/>
    </source>
</evidence>
<dbReference type="Pfam" id="PF01546">
    <property type="entry name" value="Peptidase_M20"/>
    <property type="match status" value="1"/>
</dbReference>
<dbReference type="Proteomes" id="UP001254848">
    <property type="component" value="Unassembled WGS sequence"/>
</dbReference>
<dbReference type="InterPro" id="IPR010158">
    <property type="entry name" value="Amidase_Cbmase"/>
</dbReference>
<comment type="cofactor">
    <cofactor evidence="1">
        <name>Mn(2+)</name>
        <dbReference type="ChEBI" id="CHEBI:29035"/>
    </cofactor>
</comment>
<evidence type="ECO:0000313" key="9">
    <source>
        <dbReference type="Proteomes" id="UP001254848"/>
    </source>
</evidence>
<comment type="caution">
    <text evidence="8">The sequence shown here is derived from an EMBL/GenBank/DDBJ whole genome shotgun (WGS) entry which is preliminary data.</text>
</comment>
<evidence type="ECO:0000256" key="5">
    <source>
        <dbReference type="ARBA" id="ARBA00022801"/>
    </source>
</evidence>
<evidence type="ECO:0000259" key="7">
    <source>
        <dbReference type="Pfam" id="PF07687"/>
    </source>
</evidence>
<comment type="similarity">
    <text evidence="2">Belongs to the peptidase M20 family.</text>
</comment>
<dbReference type="PIRSF" id="PIRSF001235">
    <property type="entry name" value="Amidase_carbamoylase"/>
    <property type="match status" value="1"/>
</dbReference>
<evidence type="ECO:0000256" key="6">
    <source>
        <dbReference type="ARBA" id="ARBA00023211"/>
    </source>
</evidence>
<dbReference type="NCBIfam" id="NF006771">
    <property type="entry name" value="PRK09290.1-5"/>
    <property type="match status" value="1"/>
</dbReference>
<keyword evidence="4" id="KW-0479">Metal-binding</keyword>
<keyword evidence="9" id="KW-1185">Reference proteome</keyword>
<dbReference type="GO" id="GO:0016787">
    <property type="term" value="F:hydrolase activity"/>
    <property type="evidence" value="ECO:0007669"/>
    <property type="project" value="UniProtKB-KW"/>
</dbReference>
<keyword evidence="6" id="KW-0464">Manganese</keyword>
<dbReference type="SUPFAM" id="SSF55031">
    <property type="entry name" value="Bacterial exopeptidase dimerisation domain"/>
    <property type="match status" value="1"/>
</dbReference>
<dbReference type="InterPro" id="IPR002933">
    <property type="entry name" value="Peptidase_M20"/>
</dbReference>
<dbReference type="PANTHER" id="PTHR32494:SF19">
    <property type="entry name" value="ALLANTOATE DEIMINASE-RELATED"/>
    <property type="match status" value="1"/>
</dbReference>
<sequence>MAVDREWVLATIAELAGFSEGGPGITRLAFSDEDRRAGEYIQELMRQAGLTVRRDTFGNIIGRLDGALPGAPAVATGSHLDTVPEGGRFDGVLGVVGGLAAIRRLAKQGPLTHPLELIVFMAEESSRFGFATMGSKAMTGLVNPAWAKAKDHAGISFADALGRQGLNLADARSSFRPRDELKAFIELHIEQGPVLERTGKTIGIVEAIAAPTRLKIIVEGMAGHSGTTPMDDRQDALVSAAMIILAVQEIAMEQHHRGTVGTVGVIRNHPNVMNVIPGRVEMGVDIRGVDHDSIIETIQDIKDAVSTIADGQETPVAIEVVTADKPVPMNNEIIETIESVCGQLDMPYRLMNSGAGHDAMNMAAITSTGMIFIPCRGGVSHNPAEDSAPDDIMKGIDVLTATIRQLAK</sequence>
<feature type="domain" description="Peptidase M20 dimerisation" evidence="7">
    <location>
        <begin position="214"/>
        <end position="309"/>
    </location>
</feature>
<dbReference type="SUPFAM" id="SSF53187">
    <property type="entry name" value="Zn-dependent exopeptidases"/>
    <property type="match status" value="1"/>
</dbReference>
<dbReference type="InterPro" id="IPR011650">
    <property type="entry name" value="Peptidase_M20_dimer"/>
</dbReference>
<dbReference type="InterPro" id="IPR036264">
    <property type="entry name" value="Bact_exopeptidase_dim_dom"/>
</dbReference>
<dbReference type="EMBL" id="JAUOZS010000001">
    <property type="protein sequence ID" value="MDT8900877.1"/>
    <property type="molecule type" value="Genomic_DNA"/>
</dbReference>
<organism evidence="8 9">
    <name type="scientific">Anaeroselena agilis</name>
    <dbReference type="NCBI Taxonomy" id="3063788"/>
    <lineage>
        <taxon>Bacteria</taxon>
        <taxon>Bacillati</taxon>
        <taxon>Bacillota</taxon>
        <taxon>Negativicutes</taxon>
        <taxon>Acetonemataceae</taxon>
        <taxon>Anaeroselena</taxon>
    </lineage>
</organism>